<dbReference type="Proteomes" id="UP000495940">
    <property type="component" value="Chromosome"/>
</dbReference>
<feature type="signal peptide" evidence="2">
    <location>
        <begin position="1"/>
        <end position="19"/>
    </location>
</feature>
<dbReference type="KEGG" id="shaw:CEB94_33235"/>
<keyword evidence="4" id="KW-1185">Reference proteome</keyword>
<dbReference type="AlphaFoldDB" id="A0A6G5RM56"/>
<feature type="region of interest" description="Disordered" evidence="1">
    <location>
        <begin position="21"/>
        <end position="43"/>
    </location>
</feature>
<protein>
    <submittedName>
        <fullName evidence="3">Uncharacterized protein</fullName>
    </submittedName>
</protein>
<dbReference type="EMBL" id="CP021978">
    <property type="protein sequence ID" value="QCD59153.1"/>
    <property type="molecule type" value="Genomic_DNA"/>
</dbReference>
<organism evidence="3 4">
    <name type="scientific">Streptomyces hawaiiensis</name>
    <dbReference type="NCBI Taxonomy" id="67305"/>
    <lineage>
        <taxon>Bacteria</taxon>
        <taxon>Bacillati</taxon>
        <taxon>Actinomycetota</taxon>
        <taxon>Actinomycetes</taxon>
        <taxon>Kitasatosporales</taxon>
        <taxon>Streptomycetaceae</taxon>
        <taxon>Streptomyces</taxon>
    </lineage>
</organism>
<evidence type="ECO:0000256" key="1">
    <source>
        <dbReference type="SAM" id="MobiDB-lite"/>
    </source>
</evidence>
<gene>
    <name evidence="3" type="ORF">CEB94_33235</name>
</gene>
<sequence length="93" mass="9695">MPCAILVGMLALSVPQAFAASDGNPVSAAHQPAASSAKPWTPPEGFVREASFYGMAASCESAGSNGIAEGKWSAYLCVSVGPFSPFYYLYVKR</sequence>
<name>A0A6G5RM56_9ACTN</name>
<proteinExistence type="predicted"/>
<evidence type="ECO:0000313" key="3">
    <source>
        <dbReference type="EMBL" id="QCD59153.1"/>
    </source>
</evidence>
<reference evidence="3 4" key="1">
    <citation type="submission" date="2017-06" db="EMBL/GenBank/DDBJ databases">
        <title>Complete Genome Sequence of Streptomyces hawaiiensis NRRL 15010 and insights into acyldepsipeptides biosynthesis.</title>
        <authorList>
            <person name="Mariita R.M."/>
            <person name="Sello J.K."/>
        </authorList>
    </citation>
    <scope>NUCLEOTIDE SEQUENCE [LARGE SCALE GENOMIC DNA]</scope>
    <source>
        <strain evidence="3 4">ATCC 12236</strain>
    </source>
</reference>
<feature type="chain" id="PRO_5026250866" evidence="2">
    <location>
        <begin position="20"/>
        <end position="93"/>
    </location>
</feature>
<evidence type="ECO:0000256" key="2">
    <source>
        <dbReference type="SAM" id="SignalP"/>
    </source>
</evidence>
<keyword evidence="2" id="KW-0732">Signal</keyword>
<evidence type="ECO:0000313" key="4">
    <source>
        <dbReference type="Proteomes" id="UP000495940"/>
    </source>
</evidence>
<accession>A0A6G5RM56</accession>